<dbReference type="Proteomes" id="UP001154078">
    <property type="component" value="Chromosome 2"/>
</dbReference>
<accession>A0A9P0AUS1</accession>
<dbReference type="PANTHER" id="PTHR48021">
    <property type="match status" value="1"/>
</dbReference>
<dbReference type="InterPro" id="IPR005828">
    <property type="entry name" value="MFS_sugar_transport-like"/>
</dbReference>
<dbReference type="EMBL" id="OV121133">
    <property type="protein sequence ID" value="CAH0550125.1"/>
    <property type="molecule type" value="Genomic_DNA"/>
</dbReference>
<dbReference type="PROSITE" id="PS00216">
    <property type="entry name" value="SUGAR_TRANSPORT_1"/>
    <property type="match status" value="1"/>
</dbReference>
<evidence type="ECO:0000256" key="2">
    <source>
        <dbReference type="ARBA" id="ARBA00022448"/>
    </source>
</evidence>
<keyword evidence="5 8" id="KW-0812">Transmembrane</keyword>
<dbReference type="GO" id="GO:0022857">
    <property type="term" value="F:transmembrane transporter activity"/>
    <property type="evidence" value="ECO:0007669"/>
    <property type="project" value="InterPro"/>
</dbReference>
<dbReference type="FunFam" id="1.20.1250.20:FF:000218">
    <property type="entry name" value="facilitated trehalose transporter Tret1"/>
    <property type="match status" value="1"/>
</dbReference>
<dbReference type="AlphaFoldDB" id="A0A9P0AUS1"/>
<feature type="transmembrane region" description="Helical" evidence="8">
    <location>
        <begin position="116"/>
        <end position="137"/>
    </location>
</feature>
<feature type="domain" description="Major facilitator superfamily (MFS) profile" evidence="9">
    <location>
        <begin position="23"/>
        <end position="447"/>
    </location>
</feature>
<protein>
    <recommendedName>
        <fullName evidence="9">Major facilitator superfamily (MFS) profile domain-containing protein</fullName>
    </recommendedName>
</protein>
<dbReference type="OrthoDB" id="6133115at2759"/>
<organism evidence="10 11">
    <name type="scientific">Brassicogethes aeneus</name>
    <name type="common">Rape pollen beetle</name>
    <name type="synonym">Meligethes aeneus</name>
    <dbReference type="NCBI Taxonomy" id="1431903"/>
    <lineage>
        <taxon>Eukaryota</taxon>
        <taxon>Metazoa</taxon>
        <taxon>Ecdysozoa</taxon>
        <taxon>Arthropoda</taxon>
        <taxon>Hexapoda</taxon>
        <taxon>Insecta</taxon>
        <taxon>Pterygota</taxon>
        <taxon>Neoptera</taxon>
        <taxon>Endopterygota</taxon>
        <taxon>Coleoptera</taxon>
        <taxon>Polyphaga</taxon>
        <taxon>Cucujiformia</taxon>
        <taxon>Nitidulidae</taxon>
        <taxon>Meligethinae</taxon>
        <taxon>Brassicogethes</taxon>
    </lineage>
</organism>
<feature type="transmembrane region" description="Helical" evidence="8">
    <location>
        <begin position="323"/>
        <end position="343"/>
    </location>
</feature>
<feature type="transmembrane region" description="Helical" evidence="8">
    <location>
        <begin position="355"/>
        <end position="381"/>
    </location>
</feature>
<dbReference type="GO" id="GO:0005886">
    <property type="term" value="C:plasma membrane"/>
    <property type="evidence" value="ECO:0007669"/>
    <property type="project" value="UniProtKB-SubCell"/>
</dbReference>
<dbReference type="InterPro" id="IPR005829">
    <property type="entry name" value="Sugar_transporter_CS"/>
</dbReference>
<dbReference type="PANTHER" id="PTHR48021:SF46">
    <property type="entry name" value="MAJOR FACILITATOR SUPERFAMILY (MFS) PROFILE DOMAIN-CONTAINING PROTEIN"/>
    <property type="match status" value="1"/>
</dbReference>
<evidence type="ECO:0000256" key="1">
    <source>
        <dbReference type="ARBA" id="ARBA00004651"/>
    </source>
</evidence>
<feature type="transmembrane region" description="Helical" evidence="8">
    <location>
        <begin position="62"/>
        <end position="80"/>
    </location>
</feature>
<evidence type="ECO:0000256" key="5">
    <source>
        <dbReference type="ARBA" id="ARBA00022692"/>
    </source>
</evidence>
<keyword evidence="2" id="KW-0813">Transport</keyword>
<dbReference type="InterPro" id="IPR020846">
    <property type="entry name" value="MFS_dom"/>
</dbReference>
<dbReference type="Pfam" id="PF00083">
    <property type="entry name" value="Sugar_tr"/>
    <property type="match status" value="1"/>
</dbReference>
<name>A0A9P0AUS1_BRAAE</name>
<feature type="transmembrane region" description="Helical" evidence="8">
    <location>
        <begin position="149"/>
        <end position="170"/>
    </location>
</feature>
<feature type="transmembrane region" description="Helical" evidence="8">
    <location>
        <begin position="92"/>
        <end position="110"/>
    </location>
</feature>
<dbReference type="InterPro" id="IPR036259">
    <property type="entry name" value="MFS_trans_sf"/>
</dbReference>
<evidence type="ECO:0000256" key="4">
    <source>
        <dbReference type="ARBA" id="ARBA00022597"/>
    </source>
</evidence>
<dbReference type="SUPFAM" id="SSF103473">
    <property type="entry name" value="MFS general substrate transporter"/>
    <property type="match status" value="1"/>
</dbReference>
<evidence type="ECO:0000256" key="6">
    <source>
        <dbReference type="ARBA" id="ARBA00022989"/>
    </source>
</evidence>
<gene>
    <name evidence="10" type="ORF">MELIAE_LOCUS3022</name>
</gene>
<comment type="subcellular location">
    <subcellularLocation>
        <location evidence="1">Cell membrane</location>
        <topology evidence="1">Multi-pass membrane protein</topology>
    </subcellularLocation>
</comment>
<evidence type="ECO:0000259" key="9">
    <source>
        <dbReference type="PROSITE" id="PS50850"/>
    </source>
</evidence>
<feature type="transmembrane region" description="Helical" evidence="8">
    <location>
        <begin position="290"/>
        <end position="311"/>
    </location>
</feature>
<keyword evidence="3" id="KW-1003">Cell membrane</keyword>
<feature type="transmembrane region" description="Helical" evidence="8">
    <location>
        <begin position="176"/>
        <end position="194"/>
    </location>
</feature>
<feature type="transmembrane region" description="Helical" evidence="8">
    <location>
        <begin position="256"/>
        <end position="278"/>
    </location>
</feature>
<keyword evidence="11" id="KW-1185">Reference proteome</keyword>
<feature type="transmembrane region" description="Helical" evidence="8">
    <location>
        <begin position="21"/>
        <end position="42"/>
    </location>
</feature>
<sequence>MTVYNNLVHVYENHRKQWPQIVSILISCFSGVVYGLSFAWTSPSIVKITQDKENYNITEHEASYFTIIPYVATTLTILPLSYLNDIIGRKHTIMIMAIPCIIYWIIIIFAKSVYMFYLARLFSGVTEFLFISLLMYVGEISSPTIRGTWGNALYFSVNVGILLINVIGSYNTIQMTAYICLGFCLVFVAIFPFIPDTPYYYIIKNKEQEARTTLKWLYQEEDVEELYQSLKSDVHRQISETGKWRDVFQISTNRKALITGFYMQVSLPFSGLTAFIVQSQQLFQESGGEVSAEASAIIITAIITATSLFAVLTADKLGRKNSFIGSCFLCMVLLFIGVVFFWTEQHHPNLVEGFHWLPLVIMVLFCIIHTIGIGTVGFLMMEELFSASIKTKALMLCTLSFGITGAINNEIFNLLLLNFGLYSAFLYFTFACALLFILSFKLVPETSGKTLEEIQQDLKKNNNDNVVV</sequence>
<reference evidence="10" key="1">
    <citation type="submission" date="2021-12" db="EMBL/GenBank/DDBJ databases">
        <authorList>
            <person name="King R."/>
        </authorList>
    </citation>
    <scope>NUCLEOTIDE SEQUENCE</scope>
</reference>
<dbReference type="Gene3D" id="1.20.1250.20">
    <property type="entry name" value="MFS general substrate transporter like domains"/>
    <property type="match status" value="1"/>
</dbReference>
<keyword evidence="7 8" id="KW-0472">Membrane</keyword>
<keyword evidence="6 8" id="KW-1133">Transmembrane helix</keyword>
<evidence type="ECO:0000256" key="3">
    <source>
        <dbReference type="ARBA" id="ARBA00022475"/>
    </source>
</evidence>
<keyword evidence="4" id="KW-0762">Sugar transport</keyword>
<proteinExistence type="predicted"/>
<evidence type="ECO:0000313" key="11">
    <source>
        <dbReference type="Proteomes" id="UP001154078"/>
    </source>
</evidence>
<evidence type="ECO:0000313" key="10">
    <source>
        <dbReference type="EMBL" id="CAH0550125.1"/>
    </source>
</evidence>
<evidence type="ECO:0000256" key="8">
    <source>
        <dbReference type="SAM" id="Phobius"/>
    </source>
</evidence>
<feature type="transmembrane region" description="Helical" evidence="8">
    <location>
        <begin position="393"/>
        <end position="412"/>
    </location>
</feature>
<evidence type="ECO:0000256" key="7">
    <source>
        <dbReference type="ARBA" id="ARBA00023136"/>
    </source>
</evidence>
<dbReference type="InterPro" id="IPR050549">
    <property type="entry name" value="MFS_Trehalose_Transporter"/>
</dbReference>
<dbReference type="PROSITE" id="PS50850">
    <property type="entry name" value="MFS"/>
    <property type="match status" value="1"/>
</dbReference>
<feature type="transmembrane region" description="Helical" evidence="8">
    <location>
        <begin position="424"/>
        <end position="443"/>
    </location>
</feature>